<reference evidence="2" key="1">
    <citation type="submission" date="2019-12" db="EMBL/GenBank/DDBJ databases">
        <title>Genome sequencing and annotation of Brassica cretica.</title>
        <authorList>
            <person name="Studholme D.J."/>
            <person name="Sarris P."/>
        </authorList>
    </citation>
    <scope>NUCLEOTIDE SEQUENCE</scope>
    <source>
        <strain evidence="2">PFS-109/04</strain>
        <tissue evidence="2">Leaf</tissue>
    </source>
</reference>
<feature type="region of interest" description="Disordered" evidence="1">
    <location>
        <begin position="45"/>
        <end position="83"/>
    </location>
</feature>
<sequence>MDDEWWNDCIHVIFEHHSPLDRLGRHISTDDGYYPGSRLDQNIESETVTENNYDNVNQEDDSDAPSRNQNDSPSSYNHRSKQEAFYRILDDDEAEDGSINFGESFIDPYSFIFLDLVQMSSHSSKVTIQQNGAIDRTHVPVTIA</sequence>
<organism evidence="2 3">
    <name type="scientific">Brassica cretica</name>
    <name type="common">Mustard</name>
    <dbReference type="NCBI Taxonomy" id="69181"/>
    <lineage>
        <taxon>Eukaryota</taxon>
        <taxon>Viridiplantae</taxon>
        <taxon>Streptophyta</taxon>
        <taxon>Embryophyta</taxon>
        <taxon>Tracheophyta</taxon>
        <taxon>Spermatophyta</taxon>
        <taxon>Magnoliopsida</taxon>
        <taxon>eudicotyledons</taxon>
        <taxon>Gunneridae</taxon>
        <taxon>Pentapetalae</taxon>
        <taxon>rosids</taxon>
        <taxon>malvids</taxon>
        <taxon>Brassicales</taxon>
        <taxon>Brassicaceae</taxon>
        <taxon>Brassiceae</taxon>
        <taxon>Brassica</taxon>
    </lineage>
</organism>
<evidence type="ECO:0000256" key="1">
    <source>
        <dbReference type="SAM" id="MobiDB-lite"/>
    </source>
</evidence>
<proteinExistence type="predicted"/>
<dbReference type="EMBL" id="QGKX02001290">
    <property type="protein sequence ID" value="KAF3537481.1"/>
    <property type="molecule type" value="Genomic_DNA"/>
</dbReference>
<feature type="compositionally biased region" description="Polar residues" evidence="1">
    <location>
        <begin position="65"/>
        <end position="77"/>
    </location>
</feature>
<protein>
    <submittedName>
        <fullName evidence="2">Uncharacterized protein</fullName>
    </submittedName>
</protein>
<name>A0A8S9Q8U2_BRACR</name>
<evidence type="ECO:0000313" key="2">
    <source>
        <dbReference type="EMBL" id="KAF3537481.1"/>
    </source>
</evidence>
<feature type="compositionally biased region" description="Polar residues" evidence="1">
    <location>
        <begin position="45"/>
        <end position="56"/>
    </location>
</feature>
<dbReference type="Proteomes" id="UP000712600">
    <property type="component" value="Unassembled WGS sequence"/>
</dbReference>
<comment type="caution">
    <text evidence="2">The sequence shown here is derived from an EMBL/GenBank/DDBJ whole genome shotgun (WGS) entry which is preliminary data.</text>
</comment>
<dbReference type="AlphaFoldDB" id="A0A8S9Q8U2"/>
<gene>
    <name evidence="2" type="ORF">F2Q69_00022403</name>
</gene>
<evidence type="ECO:0000313" key="3">
    <source>
        <dbReference type="Proteomes" id="UP000712600"/>
    </source>
</evidence>
<accession>A0A8S9Q8U2</accession>